<dbReference type="RefSeq" id="WP_100986303.1">
    <property type="nucleotide sequence ID" value="NZ_CP025096.1"/>
</dbReference>
<proteinExistence type="predicted"/>
<dbReference type="AlphaFoldDB" id="A0A2K8YTD8"/>
<sequence>MIELKILDLDLDFFINERATDKKLKGKRRLNKTKFIPWEKKQVKDFLENNCGLNPNEKIPGNLFTHHDELFYFLRSLQEKHNFELQFSIDHVDAHADLGYGDFSFYHISSYILNQPLLKRYYPKIRSKSKRLTSGNFLSFAIACRWISTINYINHEAWFNDLPRFFFKDFDFSSNSLELKSYSPSQMKTLIFYGDLIKAAKESVPLHLEPCVPFKQIIYNNFHSSGNYDFICLTQSPAFTPTTSDDLIPTIMQYVDSNK</sequence>
<accession>A0A2K8YTD8</accession>
<gene>
    <name evidence="1" type="ORF">CWM47_03045</name>
</gene>
<protein>
    <submittedName>
        <fullName evidence="1">Uncharacterized protein</fullName>
    </submittedName>
</protein>
<dbReference type="KEGG" id="spir:CWM47_03045"/>
<evidence type="ECO:0000313" key="2">
    <source>
        <dbReference type="Proteomes" id="UP000232883"/>
    </source>
</evidence>
<keyword evidence="2" id="KW-1185">Reference proteome</keyword>
<dbReference type="Proteomes" id="UP000232883">
    <property type="component" value="Chromosome"/>
</dbReference>
<reference evidence="1 2" key="1">
    <citation type="submission" date="2017-11" db="EMBL/GenBank/DDBJ databases">
        <title>Taxonomic description and genome sequences of Spirosoma HA7 sp. nov., isolated from pollen microhabitat of Corylus avellana.</title>
        <authorList>
            <person name="Ambika Manirajan B."/>
            <person name="Suarez C."/>
            <person name="Ratering S."/>
            <person name="Geissler-Plaum R."/>
            <person name="Cardinale M."/>
            <person name="Sylvia S."/>
        </authorList>
    </citation>
    <scope>NUCLEOTIDE SEQUENCE [LARGE SCALE GENOMIC DNA]</scope>
    <source>
        <strain evidence="1 2">HA7</strain>
    </source>
</reference>
<dbReference type="OrthoDB" id="157023at2"/>
<organism evidence="1 2">
    <name type="scientific">Spirosoma pollinicola</name>
    <dbReference type="NCBI Taxonomy" id="2057025"/>
    <lineage>
        <taxon>Bacteria</taxon>
        <taxon>Pseudomonadati</taxon>
        <taxon>Bacteroidota</taxon>
        <taxon>Cytophagia</taxon>
        <taxon>Cytophagales</taxon>
        <taxon>Cytophagaceae</taxon>
        <taxon>Spirosoma</taxon>
    </lineage>
</organism>
<name>A0A2K8YTD8_9BACT</name>
<evidence type="ECO:0000313" key="1">
    <source>
        <dbReference type="EMBL" id="AUD00880.1"/>
    </source>
</evidence>
<dbReference type="EMBL" id="CP025096">
    <property type="protein sequence ID" value="AUD00880.1"/>
    <property type="molecule type" value="Genomic_DNA"/>
</dbReference>